<dbReference type="PATRIC" id="fig|1423766.4.peg.394"/>
<dbReference type="Pfam" id="PF05014">
    <property type="entry name" value="Nuc_deoxyrib_tr"/>
    <property type="match status" value="1"/>
</dbReference>
<dbReference type="GO" id="GO:0016740">
    <property type="term" value="F:transferase activity"/>
    <property type="evidence" value="ECO:0007669"/>
    <property type="project" value="UniProtKB-KW"/>
</dbReference>
<keyword evidence="2" id="KW-1185">Reference proteome</keyword>
<dbReference type="InterPro" id="IPR007710">
    <property type="entry name" value="Nucleoside_deoxyribTrfase"/>
</dbReference>
<accession>A0A0R1NNV6</accession>
<name>A0A0R1NNV6_9LACO</name>
<organism evidence="1 2">
    <name type="scientific">Lentilactobacillus kisonensis DSM 19906 = JCM 15041</name>
    <dbReference type="NCBI Taxonomy" id="1423766"/>
    <lineage>
        <taxon>Bacteria</taxon>
        <taxon>Bacillati</taxon>
        <taxon>Bacillota</taxon>
        <taxon>Bacilli</taxon>
        <taxon>Lactobacillales</taxon>
        <taxon>Lactobacillaceae</taxon>
        <taxon>Lentilactobacillus</taxon>
    </lineage>
</organism>
<evidence type="ECO:0000313" key="1">
    <source>
        <dbReference type="EMBL" id="KRL22094.1"/>
    </source>
</evidence>
<protein>
    <submittedName>
        <fullName evidence="1">Nucleoside 2-deoxyribosyltransferase</fullName>
    </submittedName>
</protein>
<comment type="caution">
    <text evidence="1">The sequence shown here is derived from an EMBL/GenBank/DDBJ whole genome shotgun (WGS) entry which is preliminary data.</text>
</comment>
<dbReference type="Gene3D" id="3.40.50.450">
    <property type="match status" value="1"/>
</dbReference>
<dbReference type="EMBL" id="AZEB01000010">
    <property type="protein sequence ID" value="KRL22094.1"/>
    <property type="molecule type" value="Genomic_DNA"/>
</dbReference>
<dbReference type="AlphaFoldDB" id="A0A0R1NNV6"/>
<dbReference type="SUPFAM" id="SSF52309">
    <property type="entry name" value="N-(deoxy)ribosyltransferase-like"/>
    <property type="match status" value="1"/>
</dbReference>
<dbReference type="Proteomes" id="UP000051439">
    <property type="component" value="Unassembled WGS sequence"/>
</dbReference>
<gene>
    <name evidence="1" type="ORF">FC98_GL000395</name>
</gene>
<sequence>MYNNGKHKEDLLMTAYQNKVYLASPFFSDGQKDRIAQVVALLKQNPTIDSDAIFNPQDHQFEQEPFGSFKWQDAVFASDMRQVHKADVVVAILDYQLEDGLTEPDSGTVFEIGSAHEANIPVIMVQFGENSQLNLMLARSYTAFFNDQDDIQGLKDYDFNNLEQKYTEKKVL</sequence>
<proteinExistence type="predicted"/>
<reference evidence="1 2" key="1">
    <citation type="journal article" date="2015" name="Genome Announc.">
        <title>Expanding the biotechnology potential of lactobacilli through comparative genomics of 213 strains and associated genera.</title>
        <authorList>
            <person name="Sun Z."/>
            <person name="Harris H.M."/>
            <person name="McCann A."/>
            <person name="Guo C."/>
            <person name="Argimon S."/>
            <person name="Zhang W."/>
            <person name="Yang X."/>
            <person name="Jeffery I.B."/>
            <person name="Cooney J.C."/>
            <person name="Kagawa T.F."/>
            <person name="Liu W."/>
            <person name="Song Y."/>
            <person name="Salvetti E."/>
            <person name="Wrobel A."/>
            <person name="Rasinkangas P."/>
            <person name="Parkhill J."/>
            <person name="Rea M.C."/>
            <person name="O'Sullivan O."/>
            <person name="Ritari J."/>
            <person name="Douillard F.P."/>
            <person name="Paul Ross R."/>
            <person name="Yang R."/>
            <person name="Briner A.E."/>
            <person name="Felis G.E."/>
            <person name="de Vos W.M."/>
            <person name="Barrangou R."/>
            <person name="Klaenhammer T.R."/>
            <person name="Caufield P.W."/>
            <person name="Cui Y."/>
            <person name="Zhang H."/>
            <person name="O'Toole P.W."/>
        </authorList>
    </citation>
    <scope>NUCLEOTIDE SEQUENCE [LARGE SCALE GENOMIC DNA]</scope>
    <source>
        <strain evidence="1 2">DSM 19906</strain>
    </source>
</reference>
<keyword evidence="1" id="KW-0808">Transferase</keyword>
<evidence type="ECO:0000313" key="2">
    <source>
        <dbReference type="Proteomes" id="UP000051439"/>
    </source>
</evidence>